<reference evidence="3 4" key="1">
    <citation type="submission" date="2024-12" db="EMBL/GenBank/DDBJ databases">
        <title>The unique morphological basis and parallel evolutionary history of personate flowers in Penstemon.</title>
        <authorList>
            <person name="Depatie T.H."/>
            <person name="Wessinger C.A."/>
        </authorList>
    </citation>
    <scope>NUCLEOTIDE SEQUENCE [LARGE SCALE GENOMIC DNA]</scope>
    <source>
        <strain evidence="3">WTNN_2</strain>
        <tissue evidence="3">Leaf</tissue>
    </source>
</reference>
<keyword evidence="4" id="KW-1185">Reference proteome</keyword>
<dbReference type="AlphaFoldDB" id="A0ABD3T7E0"/>
<sequence>MALAEARAAWQRTANRCLVQEDAKRAPKLACCSSIPPSTTKPVDTEQPTTSDVGQDIPSSTGLWPLNRPPSDSNLSPNSKWWLQLQPSYGYQKCIMVDEPVNVETGSINEEKKHKEEEFKPFYDFVGIRDEVSKTGKNELCFDSEKSNTLWWRTADTEELAFLVSQRSLEDIENCDLPRPRNTRFKNDRCSAHVYKPGRLSVESDCPQLISCPDKRLSDRDRDRDDSHSEERMYTFEKEYTTKGQLLEALRHSQTRAREAETAAKQACVEKEHVLKLVFRQASQLFAYKQWLQLVQLENMYFQFKHNKSSTVFPVILPQRSRKTRKSWHKSSSRKRGAKRSCSGYDVGKYAVIFALGLGLVGAGLLLGWTIGCVL</sequence>
<gene>
    <name evidence="3" type="ORF">ACJIZ3_007585</name>
</gene>
<organism evidence="3 4">
    <name type="scientific">Penstemon smallii</name>
    <dbReference type="NCBI Taxonomy" id="265156"/>
    <lineage>
        <taxon>Eukaryota</taxon>
        <taxon>Viridiplantae</taxon>
        <taxon>Streptophyta</taxon>
        <taxon>Embryophyta</taxon>
        <taxon>Tracheophyta</taxon>
        <taxon>Spermatophyta</taxon>
        <taxon>Magnoliopsida</taxon>
        <taxon>eudicotyledons</taxon>
        <taxon>Gunneridae</taxon>
        <taxon>Pentapetalae</taxon>
        <taxon>asterids</taxon>
        <taxon>lamiids</taxon>
        <taxon>Lamiales</taxon>
        <taxon>Plantaginaceae</taxon>
        <taxon>Cheloneae</taxon>
        <taxon>Penstemon</taxon>
    </lineage>
</organism>
<dbReference type="EMBL" id="JBJXBP010000004">
    <property type="protein sequence ID" value="KAL3832849.1"/>
    <property type="molecule type" value="Genomic_DNA"/>
</dbReference>
<feature type="transmembrane region" description="Helical" evidence="2">
    <location>
        <begin position="350"/>
        <end position="374"/>
    </location>
</feature>
<accession>A0ABD3T7E0</accession>
<dbReference type="Proteomes" id="UP001634393">
    <property type="component" value="Unassembled WGS sequence"/>
</dbReference>
<evidence type="ECO:0000313" key="3">
    <source>
        <dbReference type="EMBL" id="KAL3832849.1"/>
    </source>
</evidence>
<feature type="region of interest" description="Disordered" evidence="1">
    <location>
        <begin position="34"/>
        <end position="75"/>
    </location>
</feature>
<keyword evidence="2" id="KW-1133">Transmembrane helix</keyword>
<proteinExistence type="predicted"/>
<protein>
    <submittedName>
        <fullName evidence="3">Uncharacterized protein</fullName>
    </submittedName>
</protein>
<evidence type="ECO:0000256" key="2">
    <source>
        <dbReference type="SAM" id="Phobius"/>
    </source>
</evidence>
<evidence type="ECO:0000313" key="4">
    <source>
        <dbReference type="Proteomes" id="UP001634393"/>
    </source>
</evidence>
<feature type="compositionally biased region" description="Polar residues" evidence="1">
    <location>
        <begin position="35"/>
        <end position="62"/>
    </location>
</feature>
<dbReference type="PANTHER" id="PTHR33868:SF2">
    <property type="entry name" value="EXPRESSED PROTEIN"/>
    <property type="match status" value="1"/>
</dbReference>
<comment type="caution">
    <text evidence="3">The sequence shown here is derived from an EMBL/GenBank/DDBJ whole genome shotgun (WGS) entry which is preliminary data.</text>
</comment>
<name>A0ABD3T7E0_9LAMI</name>
<keyword evidence="2" id="KW-0812">Transmembrane</keyword>
<dbReference type="PANTHER" id="PTHR33868">
    <property type="entry name" value="EXPRESSED PROTEIN"/>
    <property type="match status" value="1"/>
</dbReference>
<evidence type="ECO:0000256" key="1">
    <source>
        <dbReference type="SAM" id="MobiDB-lite"/>
    </source>
</evidence>
<keyword evidence="2" id="KW-0472">Membrane</keyword>